<comment type="caution">
    <text evidence="1">The sequence shown here is derived from an EMBL/GenBank/DDBJ whole genome shotgun (WGS) entry which is preliminary data.</text>
</comment>
<evidence type="ECO:0000313" key="1">
    <source>
        <dbReference type="EMBL" id="CAG8775963.1"/>
    </source>
</evidence>
<accession>A0ACA9R4A4</accession>
<proteinExistence type="predicted"/>
<organism evidence="1 2">
    <name type="scientific">Cetraspora pellucida</name>
    <dbReference type="NCBI Taxonomy" id="1433469"/>
    <lineage>
        <taxon>Eukaryota</taxon>
        <taxon>Fungi</taxon>
        <taxon>Fungi incertae sedis</taxon>
        <taxon>Mucoromycota</taxon>
        <taxon>Glomeromycotina</taxon>
        <taxon>Glomeromycetes</taxon>
        <taxon>Diversisporales</taxon>
        <taxon>Gigasporaceae</taxon>
        <taxon>Cetraspora</taxon>
    </lineage>
</organism>
<keyword evidence="2" id="KW-1185">Reference proteome</keyword>
<name>A0ACA9R4A4_9GLOM</name>
<reference evidence="1" key="1">
    <citation type="submission" date="2021-06" db="EMBL/GenBank/DDBJ databases">
        <authorList>
            <person name="Kallberg Y."/>
            <person name="Tangrot J."/>
            <person name="Rosling A."/>
        </authorList>
    </citation>
    <scope>NUCLEOTIDE SEQUENCE</scope>
    <source>
        <strain evidence="1">28 12/20/2015</strain>
    </source>
</reference>
<feature type="non-terminal residue" evidence="1">
    <location>
        <position position="58"/>
    </location>
</feature>
<gene>
    <name evidence="1" type="ORF">SPELUC_LOCUS16062</name>
</gene>
<sequence length="58" mass="6589">MEITVFFAKSNIYTSGDYFGLQFVEPKSYNKVTIVSSKDISNFDASFTVEISSDGYNW</sequence>
<evidence type="ECO:0000313" key="2">
    <source>
        <dbReference type="Proteomes" id="UP000789366"/>
    </source>
</evidence>
<protein>
    <submittedName>
        <fullName evidence="1">10292_t:CDS:1</fullName>
    </submittedName>
</protein>
<dbReference type="Proteomes" id="UP000789366">
    <property type="component" value="Unassembled WGS sequence"/>
</dbReference>
<dbReference type="EMBL" id="CAJVPW010057107">
    <property type="protein sequence ID" value="CAG8775963.1"/>
    <property type="molecule type" value="Genomic_DNA"/>
</dbReference>